<reference evidence="2 3" key="1">
    <citation type="submission" date="2018-09" db="EMBL/GenBank/DDBJ databases">
        <authorList>
            <person name="Zhu H."/>
        </authorList>
    </citation>
    <scope>NUCLEOTIDE SEQUENCE [LARGE SCALE GENOMIC DNA]</scope>
    <source>
        <strain evidence="2 3">K1W22B-8</strain>
    </source>
</reference>
<organism evidence="2 3">
    <name type="scientific">Oleomonas cavernae</name>
    <dbReference type="NCBI Taxonomy" id="2320859"/>
    <lineage>
        <taxon>Bacteria</taxon>
        <taxon>Pseudomonadati</taxon>
        <taxon>Pseudomonadota</taxon>
        <taxon>Alphaproteobacteria</taxon>
        <taxon>Acetobacterales</taxon>
        <taxon>Acetobacteraceae</taxon>
        <taxon>Oleomonas</taxon>
    </lineage>
</organism>
<dbReference type="AlphaFoldDB" id="A0A418WNP6"/>
<dbReference type="OrthoDB" id="7189469at2"/>
<proteinExistence type="predicted"/>
<dbReference type="RefSeq" id="WP_119776723.1">
    <property type="nucleotide sequence ID" value="NZ_QYUK01000009.1"/>
</dbReference>
<dbReference type="InterPro" id="IPR019632">
    <property type="entry name" value="DUF2497"/>
</dbReference>
<accession>A0A418WNP6</accession>
<comment type="caution">
    <text evidence="2">The sequence shown here is derived from an EMBL/GenBank/DDBJ whole genome shotgun (WGS) entry which is preliminary data.</text>
</comment>
<dbReference type="Proteomes" id="UP000284605">
    <property type="component" value="Unassembled WGS sequence"/>
</dbReference>
<feature type="region of interest" description="Disordered" evidence="1">
    <location>
        <begin position="1"/>
        <end position="32"/>
    </location>
</feature>
<dbReference type="Pfam" id="PF10691">
    <property type="entry name" value="DUF2497"/>
    <property type="match status" value="1"/>
</dbReference>
<evidence type="ECO:0000256" key="1">
    <source>
        <dbReference type="SAM" id="MobiDB-lite"/>
    </source>
</evidence>
<dbReference type="EMBL" id="QYUK01000009">
    <property type="protein sequence ID" value="RJF92854.1"/>
    <property type="molecule type" value="Genomic_DNA"/>
</dbReference>
<evidence type="ECO:0000313" key="2">
    <source>
        <dbReference type="EMBL" id="RJF92854.1"/>
    </source>
</evidence>
<protein>
    <submittedName>
        <fullName evidence="2">DUF2497 domain-containing protein</fullName>
    </submittedName>
</protein>
<keyword evidence="3" id="KW-1185">Reference proteome</keyword>
<name>A0A418WNP6_9PROT</name>
<gene>
    <name evidence="2" type="ORF">D3874_03655</name>
</gene>
<evidence type="ECO:0000313" key="3">
    <source>
        <dbReference type="Proteomes" id="UP000284605"/>
    </source>
</evidence>
<sequence length="77" mass="8467">MGNDRKPGRNAFAQVAQASRPPAGTRRADGDARSVEEVVEDLLRPMLKDWLDTHLAGIVERCVAEELARISGRDPNL</sequence>